<organism evidence="4 5">
    <name type="scientific">Streptosporangium nondiastaticum</name>
    <dbReference type="NCBI Taxonomy" id="35764"/>
    <lineage>
        <taxon>Bacteria</taxon>
        <taxon>Bacillati</taxon>
        <taxon>Actinomycetota</taxon>
        <taxon>Actinomycetes</taxon>
        <taxon>Streptosporangiales</taxon>
        <taxon>Streptosporangiaceae</taxon>
        <taxon>Streptosporangium</taxon>
    </lineage>
</organism>
<gene>
    <name evidence="4" type="ORF">B7P34_30175</name>
</gene>
<accession>A0A9X7JJS9</accession>
<dbReference type="Gene3D" id="1.20.1260.10">
    <property type="match status" value="1"/>
</dbReference>
<name>A0A9X7JJS9_9ACTN</name>
<protein>
    <recommendedName>
        <fullName evidence="3">DUF4142 domain-containing protein</fullName>
    </recommendedName>
</protein>
<dbReference type="EMBL" id="PXWG01000141">
    <property type="protein sequence ID" value="PSJ25053.1"/>
    <property type="molecule type" value="Genomic_DNA"/>
</dbReference>
<keyword evidence="5" id="KW-1185">Reference proteome</keyword>
<sequence length="236" mass="25388">MGHRFTAAAAALVLATAPASAALACDKGEENGEKTGYAGEKADYTGEKADYTGEKAGHTGEKAGHTGEKAGHTGGEKPAKKPGMRPAKKTEGRAETDGAFLKTAHEAGLAEIAMSRDAAKNAVMPCVRTTAGTLVKDHTMMDKEIRDLARRLNVTLPRKETAEHRKSLRDMRRKAHKREYDTLWLKAAEAGHAQALELLDDEIAKGKNAEVREAARMARPVIAGHLAKVQVCQKER</sequence>
<proteinExistence type="predicted"/>
<keyword evidence="2" id="KW-0732">Signal</keyword>
<dbReference type="Pfam" id="PF13628">
    <property type="entry name" value="DUF4142"/>
    <property type="match status" value="1"/>
</dbReference>
<evidence type="ECO:0000256" key="2">
    <source>
        <dbReference type="SAM" id="SignalP"/>
    </source>
</evidence>
<feature type="region of interest" description="Disordered" evidence="1">
    <location>
        <begin position="25"/>
        <end position="95"/>
    </location>
</feature>
<dbReference type="PANTHER" id="PTHR38593">
    <property type="entry name" value="BLR2558 PROTEIN"/>
    <property type="match status" value="1"/>
</dbReference>
<evidence type="ECO:0000313" key="4">
    <source>
        <dbReference type="EMBL" id="PSJ25053.1"/>
    </source>
</evidence>
<dbReference type="Proteomes" id="UP000242427">
    <property type="component" value="Unassembled WGS sequence"/>
</dbReference>
<dbReference type="InterPro" id="IPR012347">
    <property type="entry name" value="Ferritin-like"/>
</dbReference>
<dbReference type="InterPro" id="IPR025419">
    <property type="entry name" value="DUF4142"/>
</dbReference>
<feature type="signal peptide" evidence="2">
    <location>
        <begin position="1"/>
        <end position="21"/>
    </location>
</feature>
<dbReference type="AlphaFoldDB" id="A0A9X7JJS9"/>
<feature type="domain" description="DUF4142" evidence="3">
    <location>
        <begin position="96"/>
        <end position="230"/>
    </location>
</feature>
<feature type="compositionally biased region" description="Basic and acidic residues" evidence="1">
    <location>
        <begin position="40"/>
        <end position="79"/>
    </location>
</feature>
<dbReference type="PANTHER" id="PTHR38593:SF1">
    <property type="entry name" value="BLR2558 PROTEIN"/>
    <property type="match status" value="1"/>
</dbReference>
<feature type="chain" id="PRO_5040931554" description="DUF4142 domain-containing protein" evidence="2">
    <location>
        <begin position="22"/>
        <end position="236"/>
    </location>
</feature>
<evidence type="ECO:0000256" key="1">
    <source>
        <dbReference type="SAM" id="MobiDB-lite"/>
    </source>
</evidence>
<reference evidence="4 5" key="1">
    <citation type="submission" date="2018-03" db="EMBL/GenBank/DDBJ databases">
        <title>Chitinolytic properties of Streptosporangium nondiastaticum TBG75A20.</title>
        <authorList>
            <person name="Gayathri V."/>
            <person name="Shiburaj S."/>
        </authorList>
    </citation>
    <scope>NUCLEOTIDE SEQUENCE [LARGE SCALE GENOMIC DNA]</scope>
    <source>
        <strain evidence="4 5">TBG75A20</strain>
    </source>
</reference>
<comment type="caution">
    <text evidence="4">The sequence shown here is derived from an EMBL/GenBank/DDBJ whole genome shotgun (WGS) entry which is preliminary data.</text>
</comment>
<evidence type="ECO:0000313" key="5">
    <source>
        <dbReference type="Proteomes" id="UP000242427"/>
    </source>
</evidence>
<evidence type="ECO:0000259" key="3">
    <source>
        <dbReference type="Pfam" id="PF13628"/>
    </source>
</evidence>
<dbReference type="PROSITE" id="PS51257">
    <property type="entry name" value="PROKAR_LIPOPROTEIN"/>
    <property type="match status" value="1"/>
</dbReference>